<dbReference type="OrthoDB" id="5843320at2759"/>
<keyword evidence="1" id="KW-1133">Transmembrane helix</keyword>
<organism evidence="2 3">
    <name type="scientific">Oesophagostomum dentatum</name>
    <name type="common">Nodular worm</name>
    <dbReference type="NCBI Taxonomy" id="61180"/>
    <lineage>
        <taxon>Eukaryota</taxon>
        <taxon>Metazoa</taxon>
        <taxon>Ecdysozoa</taxon>
        <taxon>Nematoda</taxon>
        <taxon>Chromadorea</taxon>
        <taxon>Rhabditida</taxon>
        <taxon>Rhabditina</taxon>
        <taxon>Rhabditomorpha</taxon>
        <taxon>Strongyloidea</taxon>
        <taxon>Strongylidae</taxon>
        <taxon>Oesophagostomum</taxon>
    </lineage>
</organism>
<keyword evidence="3" id="KW-1185">Reference proteome</keyword>
<name>A0A0B1SVC1_OESDE</name>
<reference evidence="2 3" key="1">
    <citation type="submission" date="2014-03" db="EMBL/GenBank/DDBJ databases">
        <title>Draft genome of the hookworm Oesophagostomum dentatum.</title>
        <authorList>
            <person name="Mitreva M."/>
        </authorList>
    </citation>
    <scope>NUCLEOTIDE SEQUENCE [LARGE SCALE GENOMIC DNA]</scope>
    <source>
        <strain evidence="2 3">OD-Hann</strain>
    </source>
</reference>
<dbReference type="EMBL" id="KN556889">
    <property type="protein sequence ID" value="KHJ87846.1"/>
    <property type="molecule type" value="Genomic_DNA"/>
</dbReference>
<sequence length="78" mass="8772">SHFVSVVWWVTALIIVFVLGGVSFFSHAYEFIGLRYRQARAKALLTRFDEMMTLVGNGTVIGTPLAPNEQVLRAVCNW</sequence>
<keyword evidence="1" id="KW-0472">Membrane</keyword>
<proteinExistence type="predicted"/>
<keyword evidence="1" id="KW-0812">Transmembrane</keyword>
<feature type="transmembrane region" description="Helical" evidence="1">
    <location>
        <begin position="6"/>
        <end position="32"/>
    </location>
</feature>
<feature type="non-terminal residue" evidence="2">
    <location>
        <position position="1"/>
    </location>
</feature>
<gene>
    <name evidence="2" type="ORF">OESDEN_12371</name>
</gene>
<evidence type="ECO:0000256" key="1">
    <source>
        <dbReference type="SAM" id="Phobius"/>
    </source>
</evidence>
<evidence type="ECO:0000313" key="2">
    <source>
        <dbReference type="EMBL" id="KHJ87846.1"/>
    </source>
</evidence>
<accession>A0A0B1SVC1</accession>
<dbReference type="Proteomes" id="UP000053660">
    <property type="component" value="Unassembled WGS sequence"/>
</dbReference>
<dbReference type="AlphaFoldDB" id="A0A0B1SVC1"/>
<protein>
    <submittedName>
        <fullName evidence="2">Uncharacterized protein</fullName>
    </submittedName>
</protein>
<evidence type="ECO:0000313" key="3">
    <source>
        <dbReference type="Proteomes" id="UP000053660"/>
    </source>
</evidence>